<dbReference type="GO" id="GO:0032259">
    <property type="term" value="P:methylation"/>
    <property type="evidence" value="ECO:0007669"/>
    <property type="project" value="UniProtKB-KW"/>
</dbReference>
<proteinExistence type="predicted"/>
<name>A0A064CKU3_9MYCO</name>
<reference evidence="2" key="1">
    <citation type="submission" date="2014-05" db="EMBL/GenBank/DDBJ databases">
        <title>Genome sequence of Mycobacterium aromaticivorans strain JS19b1T (= DSM 45407T).</title>
        <authorList>
            <person name="Kwak Y."/>
            <person name="Park G.-S."/>
            <person name="Li Q.X."/>
            <person name="Lee S.-E."/>
            <person name="Shin J.-H."/>
        </authorList>
    </citation>
    <scope>NUCLEOTIDE SEQUENCE [LARGE SCALE GENOMIC DNA]</scope>
    <source>
        <strain evidence="2">JS19b1</strain>
    </source>
</reference>
<feature type="domain" description="PhnB-like" evidence="1">
    <location>
        <begin position="3"/>
        <end position="116"/>
    </location>
</feature>
<dbReference type="CDD" id="cd06588">
    <property type="entry name" value="PhnB_like"/>
    <property type="match status" value="1"/>
</dbReference>
<comment type="caution">
    <text evidence="2">The sequence shown here is derived from an EMBL/GenBank/DDBJ whole genome shotgun (WGS) entry which is preliminary data.</text>
</comment>
<evidence type="ECO:0000313" key="2">
    <source>
        <dbReference type="EMBL" id="KDF00971.1"/>
    </source>
</evidence>
<dbReference type="RefSeq" id="WP_036343728.1">
    <property type="nucleotide sequence ID" value="NZ_JALN02000001.1"/>
</dbReference>
<dbReference type="GO" id="GO:0008168">
    <property type="term" value="F:methyltransferase activity"/>
    <property type="evidence" value="ECO:0007669"/>
    <property type="project" value="UniProtKB-KW"/>
</dbReference>
<dbReference type="PANTHER" id="PTHR33990:SF2">
    <property type="entry name" value="PHNB-LIKE DOMAIN-CONTAINING PROTEIN"/>
    <property type="match status" value="1"/>
</dbReference>
<dbReference type="eggNOG" id="COG3865">
    <property type="taxonomic scope" value="Bacteria"/>
</dbReference>
<evidence type="ECO:0000313" key="3">
    <source>
        <dbReference type="Proteomes" id="UP000022835"/>
    </source>
</evidence>
<dbReference type="SUPFAM" id="SSF54593">
    <property type="entry name" value="Glyoxalase/Bleomycin resistance protein/Dihydroxybiphenyl dioxygenase"/>
    <property type="match status" value="1"/>
</dbReference>
<dbReference type="Proteomes" id="UP000022835">
    <property type="component" value="Unassembled WGS sequence"/>
</dbReference>
<dbReference type="PIRSF" id="PIRSF021700">
    <property type="entry name" value="3_dmu_93_MTrfase"/>
    <property type="match status" value="1"/>
</dbReference>
<protein>
    <submittedName>
        <fullName evidence="2">3-demethylubiquinone-9 3-methyltransferase</fullName>
    </submittedName>
</protein>
<evidence type="ECO:0000259" key="1">
    <source>
        <dbReference type="Pfam" id="PF06983"/>
    </source>
</evidence>
<sequence length="157" mass="17206">MPTITPSLWFDDDLEEAMRFYTGIFPNSSIEYVNRYTDAGPGTAGRVVSAGFTLDGTRFVGINGGPVFSFTEAVSFLIECADQAEVDYYWDALVAGGQESQCGWLKDRFGLSWQVVPTRLYELLSDPDQTRAAAATKAMLGMRRIVIADLEAAVSNP</sequence>
<dbReference type="EMBL" id="JALN02000001">
    <property type="protein sequence ID" value="KDF00971.1"/>
    <property type="molecule type" value="Genomic_DNA"/>
</dbReference>
<dbReference type="STRING" id="1440774.Y900_019040"/>
<dbReference type="Pfam" id="PF06983">
    <property type="entry name" value="3-dmu-9_3-mt"/>
    <property type="match status" value="1"/>
</dbReference>
<gene>
    <name evidence="2" type="ORF">Y900_019040</name>
</gene>
<dbReference type="OrthoDB" id="9806473at2"/>
<dbReference type="PANTHER" id="PTHR33990">
    <property type="entry name" value="PROTEIN YJDN-RELATED"/>
    <property type="match status" value="1"/>
</dbReference>
<accession>A0A064CKU3</accession>
<dbReference type="InterPro" id="IPR028973">
    <property type="entry name" value="PhnB-like"/>
</dbReference>
<keyword evidence="3" id="KW-1185">Reference proteome</keyword>
<organism evidence="2 3">
    <name type="scientific">Mycolicibacterium aromaticivorans JS19b1 = JCM 16368</name>
    <dbReference type="NCBI Taxonomy" id="1440774"/>
    <lineage>
        <taxon>Bacteria</taxon>
        <taxon>Bacillati</taxon>
        <taxon>Actinomycetota</taxon>
        <taxon>Actinomycetes</taxon>
        <taxon>Mycobacteriales</taxon>
        <taxon>Mycobacteriaceae</taxon>
        <taxon>Mycolicibacterium</taxon>
    </lineage>
</organism>
<dbReference type="Gene3D" id="3.10.180.10">
    <property type="entry name" value="2,3-Dihydroxybiphenyl 1,2-Dioxygenase, domain 1"/>
    <property type="match status" value="1"/>
</dbReference>
<dbReference type="InterPro" id="IPR009725">
    <property type="entry name" value="3_dmu_93_MTrfase"/>
</dbReference>
<dbReference type="AlphaFoldDB" id="A0A064CKU3"/>
<dbReference type="InterPro" id="IPR029068">
    <property type="entry name" value="Glyas_Bleomycin-R_OHBP_Dase"/>
</dbReference>